<keyword evidence="5" id="KW-1175">Viral attachment to host cell pilus</keyword>
<evidence type="ECO:0000313" key="8">
    <source>
        <dbReference type="EMBL" id="DAD49857.1"/>
    </source>
</evidence>
<dbReference type="GO" id="GO:0044423">
    <property type="term" value="C:virion component"/>
    <property type="evidence" value="ECO:0007669"/>
    <property type="project" value="UniProtKB-KW"/>
</dbReference>
<dbReference type="EMBL" id="BK013361">
    <property type="protein sequence ID" value="DAD49857.1"/>
    <property type="molecule type" value="Genomic_RNA"/>
</dbReference>
<dbReference type="GeneID" id="80398313"/>
<dbReference type="RefSeq" id="YP_010769328.1">
    <property type="nucleotide sequence ID" value="NC_073941.1"/>
</dbReference>
<keyword evidence="6" id="KW-1160">Virus entry into host cell</keyword>
<protein>
    <submittedName>
        <fullName evidence="8">Maturation protein</fullName>
    </submittedName>
</protein>
<gene>
    <name evidence="8" type="primary">AVE017_1</name>
</gene>
<keyword evidence="4" id="KW-0946">Virion</keyword>
<evidence type="ECO:0000256" key="1">
    <source>
        <dbReference type="ARBA" id="ARBA00004328"/>
    </source>
</evidence>
<dbReference type="Proteomes" id="UP000682048">
    <property type="component" value="Segment"/>
</dbReference>
<evidence type="ECO:0000256" key="7">
    <source>
        <dbReference type="ARBA" id="ARBA00035110"/>
    </source>
</evidence>
<name>A0A8S5KXC2_9VIRU</name>
<accession>A0A8S5KXC2</accession>
<keyword evidence="2" id="KW-0945">Host-virus interaction</keyword>
<dbReference type="Pfam" id="PF03863">
    <property type="entry name" value="Phage_mat-A"/>
    <property type="match status" value="1"/>
</dbReference>
<evidence type="ECO:0000256" key="2">
    <source>
        <dbReference type="ARBA" id="ARBA00022581"/>
    </source>
</evidence>
<keyword evidence="9" id="KW-1185">Reference proteome</keyword>
<evidence type="ECO:0000256" key="5">
    <source>
        <dbReference type="ARBA" id="ARBA00023104"/>
    </source>
</evidence>
<comment type="similarity">
    <text evidence="7">Belongs to the Leviviricetes maturation protein family.</text>
</comment>
<keyword evidence="3" id="KW-1161">Viral attachment to host cell</keyword>
<sequence>MAYYPKSSETTTGVIQDITYKEDGTIYRDNSTVRSYYRRYAPWQPSTQYPEMTDGWRFPSSRTRSYYYADEPNGTYETSVSVPAKGKRVRSAAPEGADAFSKRLHILIEPQAVLVPLNIRNRVDTELRNKLSQGNLNLGVAIAEARQTLSLLSQTVITFIRAYSQARRGNWRQVCKLLAVNNHKFTSKTVSSRWLELQFGWLPLLADISAAYKVLTETQLPERLPLRAVRMVGNTESSVSYVGTTPALRTGEWSVTEKYSRKAVCWYYINDSRLAWASSLGLLNPQLIMWEKVPFSFVVDWFIPVGNLIESATNTLGLSFLSGTYTDLCDATGTLKRYSTTGKPETAFSTQTFSGRGYTRTTLSSFPLPKPYYKSPLSVIHALDALALMKQRFK</sequence>
<evidence type="ECO:0000256" key="3">
    <source>
        <dbReference type="ARBA" id="ARBA00022804"/>
    </source>
</evidence>
<dbReference type="KEGG" id="vg:80398313"/>
<dbReference type="InterPro" id="IPR005563">
    <property type="entry name" value="A_protein"/>
</dbReference>
<organism evidence="8 9">
    <name type="scientific">ssRNA phage AVE017</name>
    <dbReference type="NCBI Taxonomy" id="2785989"/>
    <lineage>
        <taxon>Viruses</taxon>
        <taxon>Riboviria</taxon>
        <taxon>Orthornavirae</taxon>
        <taxon>Lenarviricota</taxon>
        <taxon>Leviviricetes</taxon>
        <taxon>Norzivirales</taxon>
        <taxon>Fiersviridae</taxon>
        <taxon>Emesvirus</taxon>
        <taxon>Emesvirus piscicola</taxon>
    </lineage>
</organism>
<evidence type="ECO:0000256" key="4">
    <source>
        <dbReference type="ARBA" id="ARBA00022844"/>
    </source>
</evidence>
<reference evidence="8" key="1">
    <citation type="submission" date="2020-09" db="EMBL/GenBank/DDBJ databases">
        <title>Leviviricetes taxonomy.</title>
        <authorList>
            <person name="Stockdale S.R."/>
            <person name="Callanan J."/>
            <person name="Adriaenssens E.M."/>
            <person name="Kuhn J.H."/>
            <person name="Rumnieks J."/>
            <person name="Shkoporov A."/>
            <person name="Draper L.A."/>
            <person name="Ross P."/>
            <person name="Hill C."/>
        </authorList>
    </citation>
    <scope>NUCLEOTIDE SEQUENCE</scope>
</reference>
<dbReference type="GO" id="GO:0039666">
    <property type="term" value="P:virion attachment to host cell pilus"/>
    <property type="evidence" value="ECO:0007669"/>
    <property type="project" value="UniProtKB-KW"/>
</dbReference>
<comment type="subcellular location">
    <subcellularLocation>
        <location evidence="1">Virion</location>
    </subcellularLocation>
</comment>
<proteinExistence type="inferred from homology"/>
<evidence type="ECO:0000313" key="9">
    <source>
        <dbReference type="Proteomes" id="UP000682048"/>
    </source>
</evidence>
<evidence type="ECO:0000256" key="6">
    <source>
        <dbReference type="ARBA" id="ARBA00023296"/>
    </source>
</evidence>